<sequence>MRLRGNAIYAAHAAGGVRPRNYSTSNQLLFCRAIGVME</sequence>
<gene>
    <name evidence="1" type="ORF">NCTC10036_02848</name>
</gene>
<reference evidence="1 2" key="1">
    <citation type="submission" date="2018-12" db="EMBL/GenBank/DDBJ databases">
        <authorList>
            <consortium name="Pathogen Informatics"/>
        </authorList>
    </citation>
    <scope>NUCLEOTIDE SEQUENCE [LARGE SCALE GENOMIC DNA]</scope>
    <source>
        <strain evidence="1 2">NCTC10036</strain>
    </source>
</reference>
<name>A0A448SH27_SERRU</name>
<proteinExistence type="predicted"/>
<dbReference type="EMBL" id="LR134493">
    <property type="protein sequence ID" value="VEI66995.1"/>
    <property type="molecule type" value="Genomic_DNA"/>
</dbReference>
<dbReference type="AlphaFoldDB" id="A0A448SH27"/>
<organism evidence="1 2">
    <name type="scientific">Serratia rubidaea</name>
    <name type="common">Serratia marinorubra</name>
    <dbReference type="NCBI Taxonomy" id="61652"/>
    <lineage>
        <taxon>Bacteria</taxon>
        <taxon>Pseudomonadati</taxon>
        <taxon>Pseudomonadota</taxon>
        <taxon>Gammaproteobacteria</taxon>
        <taxon>Enterobacterales</taxon>
        <taxon>Yersiniaceae</taxon>
        <taxon>Serratia</taxon>
    </lineage>
</organism>
<evidence type="ECO:0000313" key="1">
    <source>
        <dbReference type="EMBL" id="VEI66995.1"/>
    </source>
</evidence>
<protein>
    <submittedName>
        <fullName evidence="1">Uncharacterized protein</fullName>
    </submittedName>
</protein>
<accession>A0A448SH27</accession>
<evidence type="ECO:0000313" key="2">
    <source>
        <dbReference type="Proteomes" id="UP000281904"/>
    </source>
</evidence>
<dbReference type="Proteomes" id="UP000281904">
    <property type="component" value="Chromosome"/>
</dbReference>